<dbReference type="Pfam" id="PF02527">
    <property type="entry name" value="GidB"/>
    <property type="match status" value="1"/>
</dbReference>
<sequence length="244" mass="27067">MDQDPIDPADAPANDAAPPPAAESRPDHPSLAAALSAHRIELEPAQVELLDRYRAALWRWNEQLNLTRHTTFDKFVGRDVRDSLELAKQLPQGARVLDLGSGGGVPGVIIAVCRPDLRVTLCESVGKKAKVLQSMIDELSLPTEVFAVRVEELLELRTFDVIVARAVAPMWKILYWLNPHWHAFDELLLIKGHSWVDERGEARHRGLLKKIDLRKIADYPMPGTPPGESVILRLVPKGAGNQDG</sequence>
<comment type="function">
    <text evidence="6">Specifically methylates the N7 position of a guanine in 16S rRNA.</text>
</comment>
<dbReference type="Gene3D" id="3.40.50.150">
    <property type="entry name" value="Vaccinia Virus protein VP39"/>
    <property type="match status" value="1"/>
</dbReference>
<keyword evidence="5 6" id="KW-0949">S-adenosyl-L-methionine</keyword>
<dbReference type="InterPro" id="IPR029063">
    <property type="entry name" value="SAM-dependent_MTases_sf"/>
</dbReference>
<evidence type="ECO:0000256" key="6">
    <source>
        <dbReference type="HAMAP-Rule" id="MF_00074"/>
    </source>
</evidence>
<evidence type="ECO:0000256" key="2">
    <source>
        <dbReference type="ARBA" id="ARBA00022552"/>
    </source>
</evidence>
<evidence type="ECO:0000256" key="7">
    <source>
        <dbReference type="SAM" id="MobiDB-lite"/>
    </source>
</evidence>
<gene>
    <name evidence="6 8" type="primary">rsmG</name>
    <name evidence="8" type="ORF">I41_12670</name>
</gene>
<dbReference type="RefSeq" id="WP_246133818.1">
    <property type="nucleotide sequence ID" value="NZ_CP036339.1"/>
</dbReference>
<dbReference type="NCBIfam" id="TIGR00138">
    <property type="entry name" value="rsmG_gidB"/>
    <property type="match status" value="1"/>
</dbReference>
<evidence type="ECO:0000313" key="8">
    <source>
        <dbReference type="EMBL" id="QDT72101.1"/>
    </source>
</evidence>
<feature type="binding site" evidence="6">
    <location>
        <begin position="150"/>
        <end position="151"/>
    </location>
    <ligand>
        <name>S-adenosyl-L-methionine</name>
        <dbReference type="ChEBI" id="CHEBI:59789"/>
    </ligand>
</feature>
<evidence type="ECO:0000256" key="5">
    <source>
        <dbReference type="ARBA" id="ARBA00022691"/>
    </source>
</evidence>
<dbReference type="CDD" id="cd02440">
    <property type="entry name" value="AdoMet_MTases"/>
    <property type="match status" value="1"/>
</dbReference>
<dbReference type="Proteomes" id="UP000317909">
    <property type="component" value="Chromosome"/>
</dbReference>
<keyword evidence="1 6" id="KW-0963">Cytoplasm</keyword>
<dbReference type="PANTHER" id="PTHR31760:SF0">
    <property type="entry name" value="S-ADENOSYL-L-METHIONINE-DEPENDENT METHYLTRANSFERASES SUPERFAMILY PROTEIN"/>
    <property type="match status" value="1"/>
</dbReference>
<comment type="subcellular location">
    <subcellularLocation>
        <location evidence="6">Cytoplasm</location>
    </subcellularLocation>
</comment>
<proteinExistence type="inferred from homology"/>
<organism evidence="8 9">
    <name type="scientific">Lacipirellula limnantheis</name>
    <dbReference type="NCBI Taxonomy" id="2528024"/>
    <lineage>
        <taxon>Bacteria</taxon>
        <taxon>Pseudomonadati</taxon>
        <taxon>Planctomycetota</taxon>
        <taxon>Planctomycetia</taxon>
        <taxon>Pirellulales</taxon>
        <taxon>Lacipirellulaceae</taxon>
        <taxon>Lacipirellula</taxon>
    </lineage>
</organism>
<keyword evidence="4 6" id="KW-0808">Transferase</keyword>
<keyword evidence="9" id="KW-1185">Reference proteome</keyword>
<dbReference type="SUPFAM" id="SSF53335">
    <property type="entry name" value="S-adenosyl-L-methionine-dependent methyltransferases"/>
    <property type="match status" value="1"/>
</dbReference>
<dbReference type="HAMAP" id="MF_00074">
    <property type="entry name" value="16SrRNA_methyltr_G"/>
    <property type="match status" value="1"/>
</dbReference>
<comment type="caution">
    <text evidence="6">Lacks conserved residue(s) required for the propagation of feature annotation.</text>
</comment>
<dbReference type="PANTHER" id="PTHR31760">
    <property type="entry name" value="S-ADENOSYL-L-METHIONINE-DEPENDENT METHYLTRANSFERASES SUPERFAMILY PROTEIN"/>
    <property type="match status" value="1"/>
</dbReference>
<dbReference type="InterPro" id="IPR003682">
    <property type="entry name" value="rRNA_ssu_MeTfrase_G"/>
</dbReference>
<name>A0A517TUQ1_9BACT</name>
<dbReference type="EMBL" id="CP036339">
    <property type="protein sequence ID" value="QDT72101.1"/>
    <property type="molecule type" value="Genomic_DNA"/>
</dbReference>
<evidence type="ECO:0000256" key="4">
    <source>
        <dbReference type="ARBA" id="ARBA00022679"/>
    </source>
</evidence>
<accession>A0A517TUQ1</accession>
<evidence type="ECO:0000313" key="9">
    <source>
        <dbReference type="Proteomes" id="UP000317909"/>
    </source>
</evidence>
<dbReference type="GO" id="GO:0070043">
    <property type="term" value="F:rRNA (guanine-N7-)-methyltransferase activity"/>
    <property type="evidence" value="ECO:0007669"/>
    <property type="project" value="UniProtKB-UniRule"/>
</dbReference>
<evidence type="ECO:0000256" key="3">
    <source>
        <dbReference type="ARBA" id="ARBA00022603"/>
    </source>
</evidence>
<dbReference type="AlphaFoldDB" id="A0A517TUQ1"/>
<dbReference type="EC" id="2.1.1.-" evidence="6"/>
<dbReference type="PIRSF" id="PIRSF003078">
    <property type="entry name" value="GidB"/>
    <property type="match status" value="1"/>
</dbReference>
<comment type="similarity">
    <text evidence="6">Belongs to the methyltransferase superfamily. RNA methyltransferase RsmG family.</text>
</comment>
<reference evidence="8 9" key="1">
    <citation type="submission" date="2019-02" db="EMBL/GenBank/DDBJ databases">
        <title>Deep-cultivation of Planctomycetes and their phenomic and genomic characterization uncovers novel biology.</title>
        <authorList>
            <person name="Wiegand S."/>
            <person name="Jogler M."/>
            <person name="Boedeker C."/>
            <person name="Pinto D."/>
            <person name="Vollmers J."/>
            <person name="Rivas-Marin E."/>
            <person name="Kohn T."/>
            <person name="Peeters S.H."/>
            <person name="Heuer A."/>
            <person name="Rast P."/>
            <person name="Oberbeckmann S."/>
            <person name="Bunk B."/>
            <person name="Jeske O."/>
            <person name="Meyerdierks A."/>
            <person name="Storesund J.E."/>
            <person name="Kallscheuer N."/>
            <person name="Luecker S."/>
            <person name="Lage O.M."/>
            <person name="Pohl T."/>
            <person name="Merkel B.J."/>
            <person name="Hornburger P."/>
            <person name="Mueller R.-W."/>
            <person name="Bruemmer F."/>
            <person name="Labrenz M."/>
            <person name="Spormann A.M."/>
            <person name="Op den Camp H."/>
            <person name="Overmann J."/>
            <person name="Amann R."/>
            <person name="Jetten M.S.M."/>
            <person name="Mascher T."/>
            <person name="Medema M.H."/>
            <person name="Devos D.P."/>
            <person name="Kaster A.-K."/>
            <person name="Ovreas L."/>
            <person name="Rohde M."/>
            <person name="Galperin M.Y."/>
            <person name="Jogler C."/>
        </authorList>
    </citation>
    <scope>NUCLEOTIDE SEQUENCE [LARGE SCALE GENOMIC DNA]</scope>
    <source>
        <strain evidence="8 9">I41</strain>
    </source>
</reference>
<keyword evidence="2 6" id="KW-0698">rRNA processing</keyword>
<feature type="binding site" evidence="6">
    <location>
        <position position="165"/>
    </location>
    <ligand>
        <name>S-adenosyl-L-methionine</name>
        <dbReference type="ChEBI" id="CHEBI:59789"/>
    </ligand>
</feature>
<keyword evidence="3 6" id="KW-0489">Methyltransferase</keyword>
<dbReference type="GO" id="GO:0005829">
    <property type="term" value="C:cytosol"/>
    <property type="evidence" value="ECO:0007669"/>
    <property type="project" value="TreeGrafter"/>
</dbReference>
<feature type="region of interest" description="Disordered" evidence="7">
    <location>
        <begin position="1"/>
        <end position="28"/>
    </location>
</feature>
<protein>
    <recommendedName>
        <fullName evidence="6">Ribosomal RNA small subunit methyltransferase G</fullName>
        <ecNumber evidence="6">2.1.1.-</ecNumber>
    </recommendedName>
    <alternativeName>
        <fullName evidence="6">16S rRNA 7-methylguanosine methyltransferase</fullName>
        <shortName evidence="6">16S rRNA m7G methyltransferase</shortName>
    </alternativeName>
</protein>
<feature type="binding site" evidence="6">
    <location>
        <position position="100"/>
    </location>
    <ligand>
        <name>S-adenosyl-L-methionine</name>
        <dbReference type="ChEBI" id="CHEBI:59789"/>
    </ligand>
</feature>
<dbReference type="KEGG" id="llh:I41_12670"/>
<evidence type="ECO:0000256" key="1">
    <source>
        <dbReference type="ARBA" id="ARBA00022490"/>
    </source>
</evidence>